<dbReference type="GO" id="GO:0016874">
    <property type="term" value="F:ligase activity"/>
    <property type="evidence" value="ECO:0007669"/>
    <property type="project" value="UniProtKB-KW"/>
</dbReference>
<proteinExistence type="predicted"/>
<dbReference type="STRING" id="199441.BkAM31D_13015"/>
<keyword evidence="2" id="KW-1185">Reference proteome</keyword>
<keyword evidence="1" id="KW-0436">Ligase</keyword>
<reference evidence="1 2" key="1">
    <citation type="submission" date="2017-04" db="EMBL/GenBank/DDBJ databases">
        <title>Bacillus krulwichiae AM31D Genome sequencing and assembly.</title>
        <authorList>
            <person name="Krulwich T.A."/>
            <person name="Anastor L."/>
            <person name="Ehrlich R."/>
            <person name="Ehrlich G.D."/>
            <person name="Janto B."/>
        </authorList>
    </citation>
    <scope>NUCLEOTIDE SEQUENCE [LARGE SCALE GENOMIC DNA]</scope>
    <source>
        <strain evidence="1 2">AM31D</strain>
    </source>
</reference>
<dbReference type="Proteomes" id="UP000193006">
    <property type="component" value="Chromosome"/>
</dbReference>
<organism evidence="1 2">
    <name type="scientific">Halalkalibacter krulwichiae</name>
    <dbReference type="NCBI Taxonomy" id="199441"/>
    <lineage>
        <taxon>Bacteria</taxon>
        <taxon>Bacillati</taxon>
        <taxon>Bacillota</taxon>
        <taxon>Bacilli</taxon>
        <taxon>Bacillales</taxon>
        <taxon>Bacillaceae</taxon>
        <taxon>Halalkalibacter</taxon>
    </lineage>
</organism>
<gene>
    <name evidence="1" type="primary">alaS_3</name>
    <name evidence="1" type="ORF">BkAM31D_13015</name>
</gene>
<dbReference type="Gene3D" id="2.40.30.130">
    <property type="match status" value="1"/>
</dbReference>
<sequence>MTKKLYYIDAYENKFTATITKVMHAEEECYVVLDQTAFYPTGEDSPMILAK</sequence>
<dbReference type="EMBL" id="CP020814">
    <property type="protein sequence ID" value="ARK30677.1"/>
    <property type="molecule type" value="Genomic_DNA"/>
</dbReference>
<dbReference type="SUPFAM" id="SSF50447">
    <property type="entry name" value="Translation proteins"/>
    <property type="match status" value="1"/>
</dbReference>
<dbReference type="KEGG" id="bkw:BkAM31D_13015"/>
<dbReference type="RefSeq" id="WP_180319876.1">
    <property type="nucleotide sequence ID" value="NZ_CP020814.1"/>
</dbReference>
<protein>
    <submittedName>
        <fullName evidence="1">Alanine--tRNA ligase</fullName>
    </submittedName>
</protein>
<dbReference type="InterPro" id="IPR009000">
    <property type="entry name" value="Transl_B-barrel_sf"/>
</dbReference>
<evidence type="ECO:0000313" key="1">
    <source>
        <dbReference type="EMBL" id="ARK30677.1"/>
    </source>
</evidence>
<name>A0A1X9MB76_9BACI</name>
<accession>A0A1X9MB76</accession>
<evidence type="ECO:0000313" key="2">
    <source>
        <dbReference type="Proteomes" id="UP000193006"/>
    </source>
</evidence>
<dbReference type="AlphaFoldDB" id="A0A1X9MB76"/>